<reference evidence="2" key="2">
    <citation type="submission" date="2020-09" db="EMBL/GenBank/DDBJ databases">
        <authorList>
            <person name="Sun Q."/>
            <person name="Zhou Y."/>
        </authorList>
    </citation>
    <scope>NUCLEOTIDE SEQUENCE</scope>
    <source>
        <strain evidence="2">CGMCC 1.12919</strain>
    </source>
</reference>
<dbReference type="EMBL" id="BMGG01000001">
    <property type="protein sequence ID" value="GGC51043.1"/>
    <property type="molecule type" value="Genomic_DNA"/>
</dbReference>
<evidence type="ECO:0000313" key="2">
    <source>
        <dbReference type="EMBL" id="GGC51043.1"/>
    </source>
</evidence>
<reference evidence="2" key="1">
    <citation type="journal article" date="2014" name="Int. J. Syst. Evol. Microbiol.">
        <title>Complete genome sequence of Corynebacterium casei LMG S-19264T (=DSM 44701T), isolated from a smear-ripened cheese.</title>
        <authorList>
            <consortium name="US DOE Joint Genome Institute (JGI-PGF)"/>
            <person name="Walter F."/>
            <person name="Albersmeier A."/>
            <person name="Kalinowski J."/>
            <person name="Ruckert C."/>
        </authorList>
    </citation>
    <scope>NUCLEOTIDE SEQUENCE</scope>
    <source>
        <strain evidence="2">CGMCC 1.12919</strain>
    </source>
</reference>
<protein>
    <recommendedName>
        <fullName evidence="4">HdeA/HdeB family protein</fullName>
    </recommendedName>
</protein>
<accession>A0A916X8C8</accession>
<dbReference type="AlphaFoldDB" id="A0A916X8C8"/>
<dbReference type="Proteomes" id="UP000637002">
    <property type="component" value="Unassembled WGS sequence"/>
</dbReference>
<name>A0A916X8C8_9HYPH</name>
<dbReference type="InterPro" id="IPR010486">
    <property type="entry name" value="HNS-dep_expression_A/B"/>
</dbReference>
<dbReference type="Pfam" id="PF06411">
    <property type="entry name" value="HdeA"/>
    <property type="match status" value="1"/>
</dbReference>
<sequence>MRYLQAALITVGLLAPGLAQAQVAIDMSRVTCGQLLALPADDARLFGAWMGGYFSQKRGYGSVDLENHAKSVANVSAWCASNQNATVMSALERFTAPRQ</sequence>
<evidence type="ECO:0000313" key="3">
    <source>
        <dbReference type="Proteomes" id="UP000637002"/>
    </source>
</evidence>
<gene>
    <name evidence="2" type="ORF">GCM10010994_07740</name>
</gene>
<comment type="caution">
    <text evidence="2">The sequence shown here is derived from an EMBL/GenBank/DDBJ whole genome shotgun (WGS) entry which is preliminary data.</text>
</comment>
<feature type="chain" id="PRO_5036711054" description="HdeA/HdeB family protein" evidence="1">
    <location>
        <begin position="22"/>
        <end position="99"/>
    </location>
</feature>
<organism evidence="2 3">
    <name type="scientific">Chelatococcus reniformis</name>
    <dbReference type="NCBI Taxonomy" id="1494448"/>
    <lineage>
        <taxon>Bacteria</taxon>
        <taxon>Pseudomonadati</taxon>
        <taxon>Pseudomonadota</taxon>
        <taxon>Alphaproteobacteria</taxon>
        <taxon>Hyphomicrobiales</taxon>
        <taxon>Chelatococcaceae</taxon>
        <taxon>Chelatococcus</taxon>
    </lineage>
</organism>
<evidence type="ECO:0008006" key="4">
    <source>
        <dbReference type="Google" id="ProtNLM"/>
    </source>
</evidence>
<evidence type="ECO:0000256" key="1">
    <source>
        <dbReference type="SAM" id="SignalP"/>
    </source>
</evidence>
<proteinExistence type="predicted"/>
<feature type="signal peptide" evidence="1">
    <location>
        <begin position="1"/>
        <end position="21"/>
    </location>
</feature>
<keyword evidence="1" id="KW-0732">Signal</keyword>
<keyword evidence="3" id="KW-1185">Reference proteome</keyword>
<dbReference type="RefSeq" id="WP_188607756.1">
    <property type="nucleotide sequence ID" value="NZ_BMGG01000001.1"/>
</dbReference>